<dbReference type="STRING" id="56107.Cylst_0822"/>
<organism evidence="1 2">
    <name type="scientific">Cylindrospermum stagnale PCC 7417</name>
    <dbReference type="NCBI Taxonomy" id="56107"/>
    <lineage>
        <taxon>Bacteria</taxon>
        <taxon>Bacillati</taxon>
        <taxon>Cyanobacteriota</taxon>
        <taxon>Cyanophyceae</taxon>
        <taxon>Nostocales</taxon>
        <taxon>Nostocaceae</taxon>
        <taxon>Cylindrospermum</taxon>
    </lineage>
</organism>
<proteinExistence type="predicted"/>
<gene>
    <name evidence="1" type="ORF">Cylst_0822</name>
</gene>
<dbReference type="Proteomes" id="UP000010475">
    <property type="component" value="Chromosome"/>
</dbReference>
<sequence length="88" mass="9861">MLLIVFREISALPCPPKYRLAEIKAPLQNSRKTEFISFLCLFLPISLIRQSYHFGAASGDTDELRRSRAYASGALFALALAIRESNVD</sequence>
<dbReference type="KEGG" id="csg:Cylst_0822"/>
<reference evidence="1 2" key="1">
    <citation type="submission" date="2012-06" db="EMBL/GenBank/DDBJ databases">
        <title>Finished chromosome of genome of Cylindrospermum stagnale PCC 7417.</title>
        <authorList>
            <consortium name="US DOE Joint Genome Institute"/>
            <person name="Gugger M."/>
            <person name="Coursin T."/>
            <person name="Rippka R."/>
            <person name="Tandeau De Marsac N."/>
            <person name="Huntemann M."/>
            <person name="Wei C.-L."/>
            <person name="Han J."/>
            <person name="Detter J.C."/>
            <person name="Han C."/>
            <person name="Tapia R."/>
            <person name="Chen A."/>
            <person name="Kyrpides N."/>
            <person name="Mavromatis K."/>
            <person name="Markowitz V."/>
            <person name="Szeto E."/>
            <person name="Ivanova N."/>
            <person name="Pagani I."/>
            <person name="Pati A."/>
            <person name="Goodwin L."/>
            <person name="Nordberg H.P."/>
            <person name="Cantor M.N."/>
            <person name="Hua S.X."/>
            <person name="Woyke T."/>
            <person name="Kerfeld C.A."/>
        </authorList>
    </citation>
    <scope>NUCLEOTIDE SEQUENCE [LARGE SCALE GENOMIC DNA]</scope>
    <source>
        <strain evidence="1 2">PCC 7417</strain>
    </source>
</reference>
<name>K9WSH8_9NOST</name>
<protein>
    <submittedName>
        <fullName evidence="1">Uncharacterized protein</fullName>
    </submittedName>
</protein>
<dbReference type="HOGENOM" id="CLU_2463931_0_0_3"/>
<dbReference type="EMBL" id="CP003642">
    <property type="protein sequence ID" value="AFZ23148.1"/>
    <property type="molecule type" value="Genomic_DNA"/>
</dbReference>
<keyword evidence="2" id="KW-1185">Reference proteome</keyword>
<dbReference type="AlphaFoldDB" id="K9WSH8"/>
<accession>K9WSH8</accession>
<evidence type="ECO:0000313" key="1">
    <source>
        <dbReference type="EMBL" id="AFZ23148.1"/>
    </source>
</evidence>
<evidence type="ECO:0000313" key="2">
    <source>
        <dbReference type="Proteomes" id="UP000010475"/>
    </source>
</evidence>